<dbReference type="EMBL" id="BAABHQ010000027">
    <property type="protein sequence ID" value="GAA4895310.1"/>
    <property type="molecule type" value="Genomic_DNA"/>
</dbReference>
<gene>
    <name evidence="2" type="ORF">GCM10023203_57010</name>
</gene>
<reference evidence="3" key="1">
    <citation type="journal article" date="2019" name="Int. J. Syst. Evol. Microbiol.">
        <title>The Global Catalogue of Microorganisms (GCM) 10K type strain sequencing project: providing services to taxonomists for standard genome sequencing and annotation.</title>
        <authorList>
            <consortium name="The Broad Institute Genomics Platform"/>
            <consortium name="The Broad Institute Genome Sequencing Center for Infectious Disease"/>
            <person name="Wu L."/>
            <person name="Ma J."/>
        </authorList>
    </citation>
    <scope>NUCLEOTIDE SEQUENCE [LARGE SCALE GENOMIC DNA]</scope>
    <source>
        <strain evidence="3">JCM 17983</strain>
    </source>
</reference>
<dbReference type="InterPro" id="IPR046036">
    <property type="entry name" value="DUF5994"/>
</dbReference>
<feature type="region of interest" description="Disordered" evidence="1">
    <location>
        <begin position="1"/>
        <end position="21"/>
    </location>
</feature>
<name>A0ABP9FDD8_9PSEU</name>
<dbReference type="RefSeq" id="WP_274233327.1">
    <property type="nucleotide sequence ID" value="NZ_BAABHQ010000027.1"/>
</dbReference>
<evidence type="ECO:0000256" key="1">
    <source>
        <dbReference type="SAM" id="MobiDB-lite"/>
    </source>
</evidence>
<evidence type="ECO:0000313" key="2">
    <source>
        <dbReference type="EMBL" id="GAA4895310.1"/>
    </source>
</evidence>
<organism evidence="2 3">
    <name type="scientific">Actinomycetospora straminea</name>
    <dbReference type="NCBI Taxonomy" id="663607"/>
    <lineage>
        <taxon>Bacteria</taxon>
        <taxon>Bacillati</taxon>
        <taxon>Actinomycetota</taxon>
        <taxon>Actinomycetes</taxon>
        <taxon>Pseudonocardiales</taxon>
        <taxon>Pseudonocardiaceae</taxon>
        <taxon>Actinomycetospora</taxon>
    </lineage>
</organism>
<comment type="caution">
    <text evidence="2">The sequence shown here is derived from an EMBL/GenBank/DDBJ whole genome shotgun (WGS) entry which is preliminary data.</text>
</comment>
<protein>
    <submittedName>
        <fullName evidence="2">Uncharacterized protein</fullName>
    </submittedName>
</protein>
<dbReference type="Proteomes" id="UP001500457">
    <property type="component" value="Unassembled WGS sequence"/>
</dbReference>
<proteinExistence type="predicted"/>
<dbReference type="Pfam" id="PF19457">
    <property type="entry name" value="DUF5994"/>
    <property type="match status" value="1"/>
</dbReference>
<evidence type="ECO:0000313" key="3">
    <source>
        <dbReference type="Proteomes" id="UP001500457"/>
    </source>
</evidence>
<keyword evidence="3" id="KW-1185">Reference proteome</keyword>
<sequence length="183" mass="19702">MSEPRDNHDPGSSTEHGSDADDDVRLELKPNMSRAGHVDGGWWPRSRDLRVELPALLAAISAQLGPRVGPIARIGFGAAQWHPTGRQRLVTPTGRVAFDGFADFDADLIWVASRATTHTPLVLLVVPPETRRAHATATLRRASAADNTDLPAALLEEQRAPDQPAEREVLPAGAAHAVLEVMP</sequence>
<accession>A0ABP9FDD8</accession>